<dbReference type="EMBL" id="JAOTJC010000004">
    <property type="protein sequence ID" value="MCU7553590.1"/>
    <property type="molecule type" value="Genomic_DNA"/>
</dbReference>
<evidence type="ECO:0000256" key="1">
    <source>
        <dbReference type="SAM" id="MobiDB-lite"/>
    </source>
</evidence>
<dbReference type="SUPFAM" id="SSF109604">
    <property type="entry name" value="HD-domain/PDEase-like"/>
    <property type="match status" value="1"/>
</dbReference>
<reference evidence="4" key="1">
    <citation type="submission" date="2023-07" db="EMBL/GenBank/DDBJ databases">
        <title>Study on multiphase classification of strain Alteromonas salexigens isolated from the Yellow Sea.</title>
        <authorList>
            <person name="Sun L."/>
        </authorList>
    </citation>
    <scope>NUCLEOTIDE SEQUENCE [LARGE SCALE GENOMIC DNA]</scope>
    <source>
        <strain evidence="4">ASW11-19</strain>
    </source>
</reference>
<dbReference type="InterPro" id="IPR003607">
    <property type="entry name" value="HD/PDEase_dom"/>
</dbReference>
<protein>
    <submittedName>
        <fullName evidence="3">HD-GYP domain-containing protein</fullName>
    </submittedName>
</protein>
<evidence type="ECO:0000259" key="2">
    <source>
        <dbReference type="PROSITE" id="PS51832"/>
    </source>
</evidence>
<dbReference type="RefSeq" id="WP_262992276.1">
    <property type="nucleotide sequence ID" value="NZ_JAOTJC010000004.1"/>
</dbReference>
<sequence>MTERTLKTISINDLASGMYVHQIAEQSGKVKIKSQGKVTNQAVVDTLRTKGVKKVVIDESKAFDPAPSSPTTDPDVPSPQQRASKPEYGSRSVRFEDELTRAQKLHKQGKSIQKQLLNAVQKGLPFDDKIPREFSHKLVESIDRNPDALLCLTKIREKDDYLLEHSLNVAILLANFGRFIGMDETQVNDLAHAGFLHDIGKIRIPDRILHKPGKLTDMEMNIMRDHVFYGVQALEEENIPAHLIRTVSEHHERLDGYGYPNGSRGDEISQEGRMLAIADMYDALTADRCYKQGMPSQRALQILVADSPHKLDKELVLQFIKCMGVYPVGSIVLLSNERLAVVTEQTENAHKPKIRVFYSARNNHYLELKDVDLAVTSTMRIEKAVQPGDYNIDVQAFFERVVNQ</sequence>
<dbReference type="Pfam" id="PF11871">
    <property type="entry name" value="DUF3391"/>
    <property type="match status" value="1"/>
</dbReference>
<dbReference type="SMART" id="SM00471">
    <property type="entry name" value="HDc"/>
    <property type="match status" value="1"/>
</dbReference>
<gene>
    <name evidence="3" type="ORF">OCL06_03125</name>
</gene>
<feature type="region of interest" description="Disordered" evidence="1">
    <location>
        <begin position="58"/>
        <end position="92"/>
    </location>
</feature>
<keyword evidence="4" id="KW-1185">Reference proteome</keyword>
<dbReference type="InterPro" id="IPR021812">
    <property type="entry name" value="DUF3391"/>
</dbReference>
<dbReference type="PANTHER" id="PTHR43155:SF2">
    <property type="entry name" value="CYCLIC DI-GMP PHOSPHODIESTERASE PA4108"/>
    <property type="match status" value="1"/>
</dbReference>
<accession>A0ABT2VKL8</accession>
<feature type="compositionally biased region" description="Low complexity" evidence="1">
    <location>
        <begin position="64"/>
        <end position="79"/>
    </location>
</feature>
<evidence type="ECO:0000313" key="3">
    <source>
        <dbReference type="EMBL" id="MCU7553590.1"/>
    </source>
</evidence>
<dbReference type="PANTHER" id="PTHR43155">
    <property type="entry name" value="CYCLIC DI-GMP PHOSPHODIESTERASE PA4108-RELATED"/>
    <property type="match status" value="1"/>
</dbReference>
<dbReference type="Proteomes" id="UP001209257">
    <property type="component" value="Unassembled WGS sequence"/>
</dbReference>
<dbReference type="Gene3D" id="1.10.3210.10">
    <property type="entry name" value="Hypothetical protein af1432"/>
    <property type="match status" value="1"/>
</dbReference>
<name>A0ABT2VKL8_9ALTE</name>
<feature type="domain" description="HD-GYP" evidence="2">
    <location>
        <begin position="136"/>
        <end position="335"/>
    </location>
</feature>
<evidence type="ECO:0000313" key="4">
    <source>
        <dbReference type="Proteomes" id="UP001209257"/>
    </source>
</evidence>
<dbReference type="Pfam" id="PF13487">
    <property type="entry name" value="HD_5"/>
    <property type="match status" value="1"/>
</dbReference>
<dbReference type="NCBIfam" id="TIGR00277">
    <property type="entry name" value="HDIG"/>
    <property type="match status" value="1"/>
</dbReference>
<organism evidence="3 4">
    <name type="scientific">Alteromonas salexigens</name>
    <dbReference type="NCBI Taxonomy" id="2982530"/>
    <lineage>
        <taxon>Bacteria</taxon>
        <taxon>Pseudomonadati</taxon>
        <taxon>Pseudomonadota</taxon>
        <taxon>Gammaproteobacteria</taxon>
        <taxon>Alteromonadales</taxon>
        <taxon>Alteromonadaceae</taxon>
        <taxon>Alteromonas/Salinimonas group</taxon>
        <taxon>Alteromonas</taxon>
    </lineage>
</organism>
<dbReference type="InterPro" id="IPR037522">
    <property type="entry name" value="HD_GYP_dom"/>
</dbReference>
<proteinExistence type="predicted"/>
<dbReference type="PROSITE" id="PS51832">
    <property type="entry name" value="HD_GYP"/>
    <property type="match status" value="1"/>
</dbReference>
<dbReference type="InterPro" id="IPR006675">
    <property type="entry name" value="HDIG_dom"/>
</dbReference>
<dbReference type="CDD" id="cd00077">
    <property type="entry name" value="HDc"/>
    <property type="match status" value="1"/>
</dbReference>
<comment type="caution">
    <text evidence="3">The sequence shown here is derived from an EMBL/GenBank/DDBJ whole genome shotgun (WGS) entry which is preliminary data.</text>
</comment>